<comment type="caution">
    <text evidence="2">The sequence shown here is derived from an EMBL/GenBank/DDBJ whole genome shotgun (WGS) entry which is preliminary data.</text>
</comment>
<feature type="compositionally biased region" description="Acidic residues" evidence="1">
    <location>
        <begin position="426"/>
        <end position="444"/>
    </location>
</feature>
<feature type="region of interest" description="Disordered" evidence="1">
    <location>
        <begin position="413"/>
        <end position="458"/>
    </location>
</feature>
<feature type="compositionally biased region" description="Low complexity" evidence="1">
    <location>
        <begin position="227"/>
        <end position="278"/>
    </location>
</feature>
<dbReference type="EMBL" id="JBBPDW010000041">
    <property type="protein sequence ID" value="KAK7534632.1"/>
    <property type="molecule type" value="Genomic_DNA"/>
</dbReference>
<accession>A0ABR1LLJ4</accession>
<protein>
    <submittedName>
        <fullName evidence="2">Uncharacterized protein</fullName>
    </submittedName>
</protein>
<feature type="compositionally biased region" description="Low complexity" evidence="1">
    <location>
        <begin position="312"/>
        <end position="325"/>
    </location>
</feature>
<sequence>MDLNALNHEYHKIMVDPNVTTVRNRDPDAGSPPPAYTPHDQRTPQSISDGTLDDDDDDDDDDEEEDEEDDLYADPALARSRAGSHSRSLSPISTQDDETKDGEKTIHINNKLTVLGSQNIITASPLDGMRWTASILAILNGNRPLPYQEHQNHNQNQNQNYQQRAAAAPAVTEGHTTTAHSIFAPRAAAAPVNILIDCSVHVVGNRNIVGGNPATAAYGALAAAGARNSNSNRDNNAAAAQSQSQTQTQNQAQAQTNNNGIPHATGAAAAAAAPGTAPNSTANRNDDHNNNETAPLTHPSAAALPPPPPSRPTSLAGSSSPPVSSNGGGGGGGSSSSSTTTNHQPPHANGARKRRCAGHGVASTSAAAATVDGAPLVAHSFPSPPHPPASTAYVNINAVAAQLADAGVCAGFERGATSVRKRGREEGDEDDDDDEEEEEEEEDEGKGKGKGTDGDAEG</sequence>
<feature type="compositionally biased region" description="Low complexity" evidence="1">
    <location>
        <begin position="358"/>
        <end position="367"/>
    </location>
</feature>
<feature type="compositionally biased region" description="Acidic residues" evidence="1">
    <location>
        <begin position="51"/>
        <end position="72"/>
    </location>
</feature>
<name>A0ABR1LLJ4_9PEZI</name>
<evidence type="ECO:0000313" key="2">
    <source>
        <dbReference type="EMBL" id="KAK7534632.1"/>
    </source>
</evidence>
<feature type="compositionally biased region" description="Low complexity" evidence="1">
    <location>
        <begin position="293"/>
        <end position="303"/>
    </location>
</feature>
<dbReference type="Proteomes" id="UP001365128">
    <property type="component" value="Unassembled WGS sequence"/>
</dbReference>
<feature type="compositionally biased region" description="Polar residues" evidence="1">
    <location>
        <begin position="83"/>
        <end position="94"/>
    </location>
</feature>
<reference evidence="2 3" key="1">
    <citation type="submission" date="2024-04" db="EMBL/GenBank/DDBJ databases">
        <title>Phyllosticta paracitricarpa is synonymous to the EU quarantine fungus P. citricarpa based on phylogenomic analyses.</title>
        <authorList>
            <consortium name="Lawrence Berkeley National Laboratory"/>
            <person name="Van Ingen-Buijs V.A."/>
            <person name="Van Westerhoven A.C."/>
            <person name="Haridas S."/>
            <person name="Skiadas P."/>
            <person name="Martin F."/>
            <person name="Groenewald J.Z."/>
            <person name="Crous P.W."/>
            <person name="Seidl M.F."/>
        </authorList>
    </citation>
    <scope>NUCLEOTIDE SEQUENCE [LARGE SCALE GENOMIC DNA]</scope>
    <source>
        <strain evidence="2 3">CBS 122670</strain>
    </source>
</reference>
<feature type="compositionally biased region" description="Basic and acidic residues" evidence="1">
    <location>
        <begin position="445"/>
        <end position="458"/>
    </location>
</feature>
<keyword evidence="3" id="KW-1185">Reference proteome</keyword>
<evidence type="ECO:0000256" key="1">
    <source>
        <dbReference type="SAM" id="MobiDB-lite"/>
    </source>
</evidence>
<feature type="region of interest" description="Disordered" evidence="1">
    <location>
        <begin position="227"/>
        <end position="367"/>
    </location>
</feature>
<organism evidence="2 3">
    <name type="scientific">Phyllosticta citricarpa</name>
    <dbReference type="NCBI Taxonomy" id="55181"/>
    <lineage>
        <taxon>Eukaryota</taxon>
        <taxon>Fungi</taxon>
        <taxon>Dikarya</taxon>
        <taxon>Ascomycota</taxon>
        <taxon>Pezizomycotina</taxon>
        <taxon>Dothideomycetes</taxon>
        <taxon>Dothideomycetes incertae sedis</taxon>
        <taxon>Botryosphaeriales</taxon>
        <taxon>Phyllostictaceae</taxon>
        <taxon>Phyllosticta</taxon>
    </lineage>
</organism>
<gene>
    <name evidence="2" type="ORF">IWX46DRAFT_644012</name>
</gene>
<proteinExistence type="predicted"/>
<feature type="region of interest" description="Disordered" evidence="1">
    <location>
        <begin position="1"/>
        <end position="102"/>
    </location>
</feature>
<evidence type="ECO:0000313" key="3">
    <source>
        <dbReference type="Proteomes" id="UP001365128"/>
    </source>
</evidence>